<reference evidence="1 2" key="1">
    <citation type="submission" date="2019-03" db="EMBL/GenBank/DDBJ databases">
        <title>Flavobacterium LB-D12 sp. nov., isolated from arctic soil.</title>
        <authorList>
            <person name="Chaudhary D.K."/>
        </authorList>
    </citation>
    <scope>NUCLEOTIDE SEQUENCE [LARGE SCALE GENOMIC DNA]</scope>
    <source>
        <strain evidence="1 2">LB-D12</strain>
    </source>
</reference>
<evidence type="ECO:0000313" key="1">
    <source>
        <dbReference type="EMBL" id="TDE02246.1"/>
    </source>
</evidence>
<accession>A0A4R5CQ27</accession>
<comment type="caution">
    <text evidence="1">The sequence shown here is derived from an EMBL/GenBank/DDBJ whole genome shotgun (WGS) entry which is preliminary data.</text>
</comment>
<dbReference type="RefSeq" id="WP_132066840.1">
    <property type="nucleotide sequence ID" value="NZ_SMFN01000016.1"/>
</dbReference>
<dbReference type="AlphaFoldDB" id="A0A4R5CQ27"/>
<sequence length="152" mass="18031">MEKNFYIPNRQKLLFMAEELHKQGFGNLTVIPSLAPSGIHWRCSFTDENQKNDVISSNWITDQENQDLKKEIKKTIQELADLFIKENFEFITCCKGRNEEYTKWYSGMLKQIKEHELPYAFGDYEMQKGFWRTTSGNEIKTLNPDRSDIHNR</sequence>
<name>A0A4R5CQ27_9FLAO</name>
<keyword evidence="2" id="KW-1185">Reference proteome</keyword>
<proteinExistence type="predicted"/>
<dbReference type="Proteomes" id="UP000294644">
    <property type="component" value="Unassembled WGS sequence"/>
</dbReference>
<protein>
    <submittedName>
        <fullName evidence="1">Uncharacterized protein</fullName>
    </submittedName>
</protein>
<evidence type="ECO:0000313" key="2">
    <source>
        <dbReference type="Proteomes" id="UP000294644"/>
    </source>
</evidence>
<dbReference type="OrthoDB" id="6379714at2"/>
<gene>
    <name evidence="1" type="ORF">E0F91_12695</name>
</gene>
<organism evidence="1 2">
    <name type="scientific">Flavobacterium sandaracinum</name>
    <dbReference type="NCBI Taxonomy" id="2541733"/>
    <lineage>
        <taxon>Bacteria</taxon>
        <taxon>Pseudomonadati</taxon>
        <taxon>Bacteroidota</taxon>
        <taxon>Flavobacteriia</taxon>
        <taxon>Flavobacteriales</taxon>
        <taxon>Flavobacteriaceae</taxon>
        <taxon>Flavobacterium</taxon>
    </lineage>
</organism>
<dbReference type="EMBL" id="SMFN01000016">
    <property type="protein sequence ID" value="TDE02246.1"/>
    <property type="molecule type" value="Genomic_DNA"/>
</dbReference>